<keyword evidence="5 8" id="KW-0812">Transmembrane</keyword>
<feature type="domain" description="Wax synthase" evidence="9">
    <location>
        <begin position="89"/>
        <end position="164"/>
    </location>
</feature>
<accession>A0A819VA57</accession>
<keyword evidence="7 8" id="KW-0472">Membrane</keyword>
<feature type="transmembrane region" description="Helical" evidence="8">
    <location>
        <begin position="182"/>
        <end position="202"/>
    </location>
</feature>
<protein>
    <recommendedName>
        <fullName evidence="9">Wax synthase domain-containing protein</fullName>
    </recommendedName>
</protein>
<gene>
    <name evidence="10" type="ORF">JBS370_LOCUS31963</name>
</gene>
<evidence type="ECO:0000256" key="2">
    <source>
        <dbReference type="ARBA" id="ARBA00005179"/>
    </source>
</evidence>
<evidence type="ECO:0000256" key="7">
    <source>
        <dbReference type="ARBA" id="ARBA00023136"/>
    </source>
</evidence>
<dbReference type="GO" id="GO:0006629">
    <property type="term" value="P:lipid metabolic process"/>
    <property type="evidence" value="ECO:0007669"/>
    <property type="project" value="InterPro"/>
</dbReference>
<dbReference type="GO" id="GO:0016020">
    <property type="term" value="C:membrane"/>
    <property type="evidence" value="ECO:0007669"/>
    <property type="project" value="UniProtKB-SubCell"/>
</dbReference>
<name>A0A819VA57_9BILA</name>
<feature type="transmembrane region" description="Helical" evidence="8">
    <location>
        <begin position="20"/>
        <end position="40"/>
    </location>
</feature>
<dbReference type="Pfam" id="PF13813">
    <property type="entry name" value="MBOAT_2"/>
    <property type="match status" value="1"/>
</dbReference>
<keyword evidence="6 8" id="KW-1133">Transmembrane helix</keyword>
<evidence type="ECO:0000313" key="11">
    <source>
        <dbReference type="Proteomes" id="UP000663836"/>
    </source>
</evidence>
<dbReference type="Proteomes" id="UP000663836">
    <property type="component" value="Unassembled WGS sequence"/>
</dbReference>
<organism evidence="10 11">
    <name type="scientific">Rotaria sordida</name>
    <dbReference type="NCBI Taxonomy" id="392033"/>
    <lineage>
        <taxon>Eukaryota</taxon>
        <taxon>Metazoa</taxon>
        <taxon>Spiralia</taxon>
        <taxon>Gnathifera</taxon>
        <taxon>Rotifera</taxon>
        <taxon>Eurotatoria</taxon>
        <taxon>Bdelloidea</taxon>
        <taxon>Philodinida</taxon>
        <taxon>Philodinidae</taxon>
        <taxon>Rotaria</taxon>
    </lineage>
</organism>
<dbReference type="AlphaFoldDB" id="A0A819VA57"/>
<dbReference type="InterPro" id="IPR032805">
    <property type="entry name" value="Wax_synthase_dom"/>
</dbReference>
<keyword evidence="4" id="KW-0808">Transferase</keyword>
<dbReference type="PANTHER" id="PTHR31595:SF57">
    <property type="entry name" value="OS04G0481900 PROTEIN"/>
    <property type="match status" value="1"/>
</dbReference>
<comment type="subcellular location">
    <subcellularLocation>
        <location evidence="1">Membrane</location>
        <topology evidence="1">Multi-pass membrane protein</topology>
    </subcellularLocation>
</comment>
<feature type="transmembrane region" description="Helical" evidence="8">
    <location>
        <begin position="130"/>
        <end position="150"/>
    </location>
</feature>
<evidence type="ECO:0000256" key="8">
    <source>
        <dbReference type="SAM" id="Phobius"/>
    </source>
</evidence>
<dbReference type="EMBL" id="CAJOBD010008179">
    <property type="protein sequence ID" value="CAF4106047.1"/>
    <property type="molecule type" value="Genomic_DNA"/>
</dbReference>
<evidence type="ECO:0000256" key="3">
    <source>
        <dbReference type="ARBA" id="ARBA00007282"/>
    </source>
</evidence>
<reference evidence="10" key="1">
    <citation type="submission" date="2021-02" db="EMBL/GenBank/DDBJ databases">
        <authorList>
            <person name="Nowell W R."/>
        </authorList>
    </citation>
    <scope>NUCLEOTIDE SEQUENCE</scope>
</reference>
<evidence type="ECO:0000256" key="6">
    <source>
        <dbReference type="ARBA" id="ARBA00022989"/>
    </source>
</evidence>
<feature type="transmembrane region" description="Helical" evidence="8">
    <location>
        <begin position="156"/>
        <end position="175"/>
    </location>
</feature>
<evidence type="ECO:0000313" key="10">
    <source>
        <dbReference type="EMBL" id="CAF4106047.1"/>
    </source>
</evidence>
<evidence type="ECO:0000259" key="9">
    <source>
        <dbReference type="Pfam" id="PF13813"/>
    </source>
</evidence>
<feature type="transmembrane region" description="Helical" evidence="8">
    <location>
        <begin position="52"/>
        <end position="75"/>
    </location>
</feature>
<dbReference type="PANTHER" id="PTHR31595">
    <property type="entry name" value="LONG-CHAIN-ALCOHOL O-FATTY-ACYLTRANSFERASE 3-RELATED"/>
    <property type="match status" value="1"/>
</dbReference>
<comment type="similarity">
    <text evidence="3">Belongs to the wax synthase family.</text>
</comment>
<dbReference type="InterPro" id="IPR044851">
    <property type="entry name" value="Wax_synthase"/>
</dbReference>
<comment type="caution">
    <text evidence="10">The sequence shown here is derived from an EMBL/GenBank/DDBJ whole genome shotgun (WGS) entry which is preliminary data.</text>
</comment>
<evidence type="ECO:0000256" key="1">
    <source>
        <dbReference type="ARBA" id="ARBA00004141"/>
    </source>
</evidence>
<evidence type="ECO:0000256" key="5">
    <source>
        <dbReference type="ARBA" id="ARBA00022692"/>
    </source>
</evidence>
<dbReference type="GO" id="GO:0008374">
    <property type="term" value="F:O-acyltransferase activity"/>
    <property type="evidence" value="ECO:0007669"/>
    <property type="project" value="InterPro"/>
</dbReference>
<sequence length="235" mass="26443">MITIRLFHLIVLSPKQALSFRSFVAIVKLILNNWIFQWFINCGPSDSYGKMAMFYVFLCTGTYVVDAQIALVRLVTRNKYTLESFNDVPFLSRSIREFWGRRYNRVVGSVLRESIFEPLRRLFSFSPTSAALASFVVSGLLHAHVSISVFGASSPLPAFTFFLLHGIACCAEAYCPIVLPKPIGIIVTHVFLLLTTPLYIGLFTRAGPDFFVLNAPSLLNVKWLPQLPVPNFCPK</sequence>
<evidence type="ECO:0000256" key="4">
    <source>
        <dbReference type="ARBA" id="ARBA00022679"/>
    </source>
</evidence>
<proteinExistence type="inferred from homology"/>
<comment type="pathway">
    <text evidence="2">Secondary metabolite biosynthesis.</text>
</comment>